<name>F7KXN9_9FUSO</name>
<evidence type="ECO:0000313" key="1">
    <source>
        <dbReference type="EMBL" id="EGN63567.1"/>
    </source>
</evidence>
<gene>
    <name evidence="1" type="ORF">HMPREF0401_00360</name>
</gene>
<organism evidence="1 2">
    <name type="scientific">Fusobacterium animalis 11_3_2</name>
    <dbReference type="NCBI Taxonomy" id="457403"/>
    <lineage>
        <taxon>Bacteria</taxon>
        <taxon>Fusobacteriati</taxon>
        <taxon>Fusobacteriota</taxon>
        <taxon>Fusobacteriia</taxon>
        <taxon>Fusobacteriales</taxon>
        <taxon>Fusobacteriaceae</taxon>
        <taxon>Fusobacterium</taxon>
    </lineage>
</organism>
<dbReference type="PATRIC" id="fig|457403.8.peg.360"/>
<comment type="caution">
    <text evidence="1">The sequence shown here is derived from an EMBL/GenBank/DDBJ whole genome shotgun (WGS) entry which is preliminary data.</text>
</comment>
<evidence type="ECO:0000313" key="2">
    <source>
        <dbReference type="Proteomes" id="UP000004160"/>
    </source>
</evidence>
<reference evidence="1" key="1">
    <citation type="submission" date="2011-05" db="EMBL/GenBank/DDBJ databases">
        <title>The Genome Sequence of Fusobacterium sp. 11_3_2.</title>
        <authorList>
            <consortium name="The Broad Institute Genome Sequencing Platform"/>
            <person name="Earl A."/>
            <person name="Ward D."/>
            <person name="Feldgarden M."/>
            <person name="Gevers D."/>
            <person name="Sibley C.D."/>
            <person name="White A.P."/>
            <person name="Crowley S."/>
            <person name="Surette M."/>
            <person name="Strauss J.C."/>
            <person name="Ambrose C.E."/>
            <person name="Allen-Vercoe E."/>
            <person name="Young S.K."/>
            <person name="Zeng Q."/>
            <person name="Gargeya S."/>
            <person name="Fitzgerald M."/>
            <person name="Haas B."/>
            <person name="Abouelleil A."/>
            <person name="Alvarado L."/>
            <person name="Arachchi H.M."/>
            <person name="Berlin A."/>
            <person name="Brown A."/>
            <person name="Chapman S.B."/>
            <person name="Chen Z."/>
            <person name="Dunbar C."/>
            <person name="Freedman E."/>
            <person name="Gearin G."/>
            <person name="Gellesch M."/>
            <person name="Goldberg J."/>
            <person name="Griggs A."/>
            <person name="Gujja S."/>
            <person name="Heiman D."/>
            <person name="Howarth C."/>
            <person name="Larson L."/>
            <person name="Lui A."/>
            <person name="MacDonald P.J.P."/>
            <person name="Mehta T."/>
            <person name="Montmayeur A."/>
            <person name="Murphy C."/>
            <person name="Neiman D."/>
            <person name="Pearson M."/>
            <person name="Priest M."/>
            <person name="Roberts A."/>
            <person name="Saif S."/>
            <person name="Shea T."/>
            <person name="Shenoy N."/>
            <person name="Sisk P."/>
            <person name="Stolte C."/>
            <person name="Sykes S."/>
            <person name="Wortman J."/>
            <person name="Nusbaum C."/>
            <person name="Birren B."/>
        </authorList>
    </citation>
    <scope>NUCLEOTIDE SEQUENCE [LARGE SCALE GENOMIC DNA]</scope>
    <source>
        <strain evidence="1">11_3_2</strain>
    </source>
</reference>
<sequence>MMNMKFLKLIVILCIIICSTVLLNACSHMKEDNELIVKYLNNTFGKNTYTIRQDRHHWYVTLNKYPELTFFYTVSHDPFSMSSPSIKTDFDHVFGEYVVKKYKESYNLGEDELSFDSPINFVYYTKVTSLEELKIPYDRLMKFISFVSEKYPVLIDVGLMKIRMDIEGIHLKGMDDNDSIIYQHISEVKKDGLIIKSYEEICQELTPKLKTHLDNPDGIIFHADIGRSFILGSDTFEDCLYKSLVLENGTVDEVKKIILQPGELSEFYTFKSENQYKFTEINLQAKNLSDSPCSLFDATIIKAVIDGSEDIYIDPVWIELVFDKRREWKDPYEMLGVSPPKTEKENIEGVQYKNIKVLFEMNKYYKGVKKVTLTF</sequence>
<dbReference type="Proteomes" id="UP000004160">
    <property type="component" value="Unassembled WGS sequence"/>
</dbReference>
<keyword evidence="2" id="KW-1185">Reference proteome</keyword>
<dbReference type="HOGENOM" id="CLU_063412_0_0_0"/>
<proteinExistence type="predicted"/>
<dbReference type="AlphaFoldDB" id="F7KXN9"/>
<dbReference type="EMBL" id="ACUO01000007">
    <property type="protein sequence ID" value="EGN63567.1"/>
    <property type="molecule type" value="Genomic_DNA"/>
</dbReference>
<protein>
    <submittedName>
        <fullName evidence="1">Uncharacterized protein</fullName>
    </submittedName>
</protein>
<accession>F7KXN9</accession>